<accession>A0ABV8YR80</accession>
<evidence type="ECO:0000256" key="1">
    <source>
        <dbReference type="SAM" id="MobiDB-lite"/>
    </source>
</evidence>
<dbReference type="RefSeq" id="WP_386345328.1">
    <property type="nucleotide sequence ID" value="NZ_JBHSFG010000045.1"/>
</dbReference>
<keyword evidence="3" id="KW-1185">Reference proteome</keyword>
<sequence length="145" mass="15925">MVRDRQVCDLHGDLAVQKPHQLRAAPWGTQIAGRESKPGEQAALWPKFGPDDRSARGNPASDLAEAVHADRGHALGKAGSGLPVRLTRPARLQAEAFWREPHHQRQPPIAGAIGKKRPGPTEFMRRPPDASIHVLSPLSPDRQWT</sequence>
<feature type="region of interest" description="Disordered" evidence="1">
    <location>
        <begin position="28"/>
        <end position="61"/>
    </location>
</feature>
<dbReference type="EMBL" id="JBHSFG010000045">
    <property type="protein sequence ID" value="MFC4467788.1"/>
    <property type="molecule type" value="Genomic_DNA"/>
</dbReference>
<dbReference type="Proteomes" id="UP001596012">
    <property type="component" value="Unassembled WGS sequence"/>
</dbReference>
<protein>
    <submittedName>
        <fullName evidence="2">Uncharacterized protein</fullName>
    </submittedName>
</protein>
<name>A0ABV8YR80_9ACTN</name>
<evidence type="ECO:0000313" key="2">
    <source>
        <dbReference type="EMBL" id="MFC4467788.1"/>
    </source>
</evidence>
<comment type="caution">
    <text evidence="2">The sequence shown here is derived from an EMBL/GenBank/DDBJ whole genome shotgun (WGS) entry which is preliminary data.</text>
</comment>
<organism evidence="2 3">
    <name type="scientific">Streptomyces xiangluensis</name>
    <dbReference type="NCBI Taxonomy" id="2665720"/>
    <lineage>
        <taxon>Bacteria</taxon>
        <taxon>Bacillati</taxon>
        <taxon>Actinomycetota</taxon>
        <taxon>Actinomycetes</taxon>
        <taxon>Kitasatosporales</taxon>
        <taxon>Streptomycetaceae</taxon>
        <taxon>Streptomyces</taxon>
    </lineage>
</organism>
<reference evidence="3" key="1">
    <citation type="journal article" date="2019" name="Int. J. Syst. Evol. Microbiol.">
        <title>The Global Catalogue of Microorganisms (GCM) 10K type strain sequencing project: providing services to taxonomists for standard genome sequencing and annotation.</title>
        <authorList>
            <consortium name="The Broad Institute Genomics Platform"/>
            <consortium name="The Broad Institute Genome Sequencing Center for Infectious Disease"/>
            <person name="Wu L."/>
            <person name="Ma J."/>
        </authorList>
    </citation>
    <scope>NUCLEOTIDE SEQUENCE [LARGE SCALE GENOMIC DNA]</scope>
    <source>
        <strain evidence="3">DT43</strain>
    </source>
</reference>
<evidence type="ECO:0000313" key="3">
    <source>
        <dbReference type="Proteomes" id="UP001596012"/>
    </source>
</evidence>
<feature type="region of interest" description="Disordered" evidence="1">
    <location>
        <begin position="98"/>
        <end position="145"/>
    </location>
</feature>
<gene>
    <name evidence="2" type="ORF">ACFPH6_25215</name>
</gene>
<proteinExistence type="predicted"/>